<sequence length="538" mass="59037">MSSPPADDEVVAVAERILTMFGDSERRARVAYRNRRVAFDWHMVKAIAMLSLASFLFQLGLVLSNIPLANTIRNTVCDNGFGAGTSNAQPALCMSPDVQYHARTVNIINLVRGLASVIPGEFGRPLRTTCCHNQIVAGVLVQTLINLGVIVAKQSVPDILTSIVLTFGGGVGIVEATVFSIMYDVWKREWRGIAFQLASCSILLPRPLGSMIARLMMQSGGLQSPLWTGSHLIALAMCLVFLLPKMRFPPQFAHPMEPPSGIPRDAYAATEAPRSMRHQLKNSWRISCNYLKFTKGMVEIVLVGVLVRPMVPASMGILGQYIQVRYGKDDTVLSKLDFLQAVEISSGFMLVMPLYFLSWPTQNPLKRDLFLAKVLIGLIPVGMMLTGVASSFGVATAGVALTAAGLPVVGLIRASMANMVLREHICALFCLMAVIEQLAIVFFNFVLNALFQVGLSNMHEDQNWLGLPFFFVGGWFFMLCRGFLSAHPRKLDYFAGLGHTWDGRDIVLRNIDGRPTYIIEGINSETLRGTRGGLANPE</sequence>
<dbReference type="OrthoDB" id="194139at2759"/>
<feature type="transmembrane region" description="Helical" evidence="5">
    <location>
        <begin position="43"/>
        <end position="63"/>
    </location>
</feature>
<evidence type="ECO:0000256" key="1">
    <source>
        <dbReference type="ARBA" id="ARBA00004141"/>
    </source>
</evidence>
<evidence type="ECO:0000256" key="3">
    <source>
        <dbReference type="ARBA" id="ARBA00022989"/>
    </source>
</evidence>
<dbReference type="Proteomes" id="UP000030651">
    <property type="component" value="Unassembled WGS sequence"/>
</dbReference>
<proteinExistence type="predicted"/>
<dbReference type="InParanoid" id="W3X7F0"/>
<dbReference type="SUPFAM" id="SSF103473">
    <property type="entry name" value="MFS general substrate transporter"/>
    <property type="match status" value="1"/>
</dbReference>
<protein>
    <recommendedName>
        <fullName evidence="8">Major facilitator superfamily (MFS) profile domain-containing protein</fullName>
    </recommendedName>
</protein>
<dbReference type="GO" id="GO:0022857">
    <property type="term" value="F:transmembrane transporter activity"/>
    <property type="evidence" value="ECO:0007669"/>
    <property type="project" value="TreeGrafter"/>
</dbReference>
<dbReference type="PANTHER" id="PTHR23507">
    <property type="entry name" value="ZGC:174356"/>
    <property type="match status" value="1"/>
</dbReference>
<keyword evidence="4 5" id="KW-0472">Membrane</keyword>
<feature type="transmembrane region" description="Helical" evidence="5">
    <location>
        <begin position="159"/>
        <end position="181"/>
    </location>
</feature>
<keyword evidence="3 5" id="KW-1133">Transmembrane helix</keyword>
<feature type="transmembrane region" description="Helical" evidence="5">
    <location>
        <begin position="394"/>
        <end position="414"/>
    </location>
</feature>
<reference evidence="7" key="1">
    <citation type="journal article" date="2015" name="BMC Genomics">
        <title>Genomic and transcriptomic analysis of the endophytic fungus Pestalotiopsis fici reveals its lifestyle and high potential for synthesis of natural products.</title>
        <authorList>
            <person name="Wang X."/>
            <person name="Zhang X."/>
            <person name="Liu L."/>
            <person name="Xiang M."/>
            <person name="Wang W."/>
            <person name="Sun X."/>
            <person name="Che Y."/>
            <person name="Guo L."/>
            <person name="Liu G."/>
            <person name="Guo L."/>
            <person name="Wang C."/>
            <person name="Yin W.B."/>
            <person name="Stadler M."/>
            <person name="Zhang X."/>
            <person name="Liu X."/>
        </authorList>
    </citation>
    <scope>NUCLEOTIDE SEQUENCE [LARGE SCALE GENOMIC DNA]</scope>
    <source>
        <strain evidence="7">W106-1 / CGMCC3.15140</strain>
    </source>
</reference>
<evidence type="ECO:0000256" key="4">
    <source>
        <dbReference type="ARBA" id="ARBA00023136"/>
    </source>
</evidence>
<keyword evidence="7" id="KW-1185">Reference proteome</keyword>
<evidence type="ECO:0000313" key="7">
    <source>
        <dbReference type="Proteomes" id="UP000030651"/>
    </source>
</evidence>
<evidence type="ECO:0000256" key="5">
    <source>
        <dbReference type="SAM" id="Phobius"/>
    </source>
</evidence>
<feature type="transmembrane region" description="Helical" evidence="5">
    <location>
        <begin position="338"/>
        <end position="357"/>
    </location>
</feature>
<dbReference type="GeneID" id="19271322"/>
<dbReference type="AlphaFoldDB" id="W3X7F0"/>
<dbReference type="RefSeq" id="XP_007833081.1">
    <property type="nucleotide sequence ID" value="XM_007834890.1"/>
</dbReference>
<comment type="subcellular location">
    <subcellularLocation>
        <location evidence="1">Membrane</location>
        <topology evidence="1">Multi-pass membrane protein</topology>
    </subcellularLocation>
</comment>
<dbReference type="PANTHER" id="PTHR23507:SF1">
    <property type="entry name" value="FI18259P1-RELATED"/>
    <property type="match status" value="1"/>
</dbReference>
<dbReference type="InterPro" id="IPR036259">
    <property type="entry name" value="MFS_trans_sf"/>
</dbReference>
<gene>
    <name evidence="6" type="ORF">PFICI_06309</name>
</gene>
<dbReference type="GO" id="GO:0016020">
    <property type="term" value="C:membrane"/>
    <property type="evidence" value="ECO:0007669"/>
    <property type="project" value="UniProtKB-SubCell"/>
</dbReference>
<dbReference type="KEGG" id="pfy:PFICI_06309"/>
<accession>W3X7F0</accession>
<name>W3X7F0_PESFW</name>
<dbReference type="HOGENOM" id="CLU_506325_0_0_1"/>
<feature type="transmembrane region" description="Helical" evidence="5">
    <location>
        <begin position="225"/>
        <end position="243"/>
    </location>
</feature>
<dbReference type="EMBL" id="KI912112">
    <property type="protein sequence ID" value="ETS81307.1"/>
    <property type="molecule type" value="Genomic_DNA"/>
</dbReference>
<evidence type="ECO:0008006" key="8">
    <source>
        <dbReference type="Google" id="ProtNLM"/>
    </source>
</evidence>
<evidence type="ECO:0000256" key="2">
    <source>
        <dbReference type="ARBA" id="ARBA00022692"/>
    </source>
</evidence>
<dbReference type="Gene3D" id="1.20.1250.20">
    <property type="entry name" value="MFS general substrate transporter like domains"/>
    <property type="match status" value="1"/>
</dbReference>
<feature type="transmembrane region" description="Helical" evidence="5">
    <location>
        <begin position="463"/>
        <end position="484"/>
    </location>
</feature>
<feature type="transmembrane region" description="Helical" evidence="5">
    <location>
        <begin position="369"/>
        <end position="388"/>
    </location>
</feature>
<feature type="transmembrane region" description="Helical" evidence="5">
    <location>
        <begin position="426"/>
        <end position="451"/>
    </location>
</feature>
<feature type="transmembrane region" description="Helical" evidence="5">
    <location>
        <begin position="300"/>
        <end position="318"/>
    </location>
</feature>
<organism evidence="6 7">
    <name type="scientific">Pestalotiopsis fici (strain W106-1 / CGMCC3.15140)</name>
    <dbReference type="NCBI Taxonomy" id="1229662"/>
    <lineage>
        <taxon>Eukaryota</taxon>
        <taxon>Fungi</taxon>
        <taxon>Dikarya</taxon>
        <taxon>Ascomycota</taxon>
        <taxon>Pezizomycotina</taxon>
        <taxon>Sordariomycetes</taxon>
        <taxon>Xylariomycetidae</taxon>
        <taxon>Amphisphaeriales</taxon>
        <taxon>Sporocadaceae</taxon>
        <taxon>Pestalotiopsis</taxon>
    </lineage>
</organism>
<evidence type="ECO:0000313" key="6">
    <source>
        <dbReference type="EMBL" id="ETS81307.1"/>
    </source>
</evidence>
<keyword evidence="2 5" id="KW-0812">Transmembrane</keyword>